<proteinExistence type="predicted"/>
<protein>
    <recommendedName>
        <fullName evidence="3">Transcriptional regulator</fullName>
    </recommendedName>
</protein>
<dbReference type="EMBL" id="JABRWJ010000011">
    <property type="protein sequence ID" value="NRF71328.1"/>
    <property type="molecule type" value="Genomic_DNA"/>
</dbReference>
<reference evidence="1 2" key="1">
    <citation type="submission" date="2020-05" db="EMBL/GenBank/DDBJ databases">
        <title>Aquincola sp. isolate from soil.</title>
        <authorList>
            <person name="Han J."/>
            <person name="Kim D.-U."/>
        </authorList>
    </citation>
    <scope>NUCLEOTIDE SEQUENCE [LARGE SCALE GENOMIC DNA]</scope>
    <source>
        <strain evidence="1 2">S2</strain>
    </source>
</reference>
<keyword evidence="2" id="KW-1185">Reference proteome</keyword>
<sequence>MIEFHVEQPSTMKNIEALIAEGGDITLGALPPFECAATAADGHNSLAMLVRREGESLQALLKRLDKAIGLAWSDDLFIDEVNDGRSDLA</sequence>
<evidence type="ECO:0000313" key="2">
    <source>
        <dbReference type="Proteomes" id="UP000737171"/>
    </source>
</evidence>
<name>A0ABX2ERS3_9BURK</name>
<dbReference type="Proteomes" id="UP000737171">
    <property type="component" value="Unassembled WGS sequence"/>
</dbReference>
<comment type="caution">
    <text evidence="1">The sequence shown here is derived from an EMBL/GenBank/DDBJ whole genome shotgun (WGS) entry which is preliminary data.</text>
</comment>
<accession>A0ABX2ERS3</accession>
<evidence type="ECO:0008006" key="3">
    <source>
        <dbReference type="Google" id="ProtNLM"/>
    </source>
</evidence>
<evidence type="ECO:0000313" key="1">
    <source>
        <dbReference type="EMBL" id="NRF71328.1"/>
    </source>
</evidence>
<gene>
    <name evidence="1" type="ORF">HLB44_30505</name>
</gene>
<organism evidence="1 2">
    <name type="scientific">Pseudaquabacterium terrae</name>
    <dbReference type="NCBI Taxonomy" id="2732868"/>
    <lineage>
        <taxon>Bacteria</taxon>
        <taxon>Pseudomonadati</taxon>
        <taxon>Pseudomonadota</taxon>
        <taxon>Betaproteobacteria</taxon>
        <taxon>Burkholderiales</taxon>
        <taxon>Sphaerotilaceae</taxon>
        <taxon>Pseudaquabacterium</taxon>
    </lineage>
</organism>